<keyword evidence="14" id="KW-1185">Reference proteome</keyword>
<dbReference type="Proteomes" id="UP000516361">
    <property type="component" value="Chromosome"/>
</dbReference>
<keyword evidence="6 9" id="KW-1133">Transmembrane helix</keyword>
<dbReference type="GO" id="GO:0043952">
    <property type="term" value="P:protein transport by the Sec complex"/>
    <property type="evidence" value="ECO:0007669"/>
    <property type="project" value="UniProtKB-UniRule"/>
</dbReference>
<protein>
    <recommendedName>
        <fullName evidence="9">Protein translocase subunit SecD</fullName>
    </recommendedName>
</protein>
<evidence type="ECO:0000259" key="12">
    <source>
        <dbReference type="Pfam" id="PF22599"/>
    </source>
</evidence>
<evidence type="ECO:0000256" key="4">
    <source>
        <dbReference type="ARBA" id="ARBA00022692"/>
    </source>
</evidence>
<sequence length="468" mass="51060">MKARKVRLIFSIVIILVALLGMIIPGKDSAKYSGMSKVLSKIKLGLDIQGGSSLEYDLKVDSTAKAQDIIDNVILVLRKRLDIAGYTEASVAKVVSNGKIRVRVEIPGISDTAKAEKLIGSKGKLYFAEVLDTKVSDVKPTLLRNRTMEIDGNKIDLYDYVQDKDNATKWYKVKKVFEFGENPFEITGADLVDAKPSVNTRNAGFLINLNFGSEGAKKFSLATGNLVNKQLAIILDDRVVIAPVVNTQITSGAAIIEGISTLEEAKNDSALIKGGNLPVDLIKFQERSLGPTLGRDIVETIIKAGLFGLILVMIYMVIFYKWMGVVADIALIYNSLLLMGFLSWTGAILTLPGIAGIILTFGTTVDGNVIIYERIKEELRLGRPPLTAVKFGFEKAFWTLFDANLTTIIAGVVLYYFTTGAVRGFAITLIIGVIGSLFTNLVVSRIILESTSHNVKSEKLVKEVKGEN</sequence>
<dbReference type="PANTHER" id="PTHR30081">
    <property type="entry name" value="PROTEIN-EXPORT MEMBRANE PROTEIN SEC"/>
    <property type="match status" value="1"/>
</dbReference>
<evidence type="ECO:0000256" key="7">
    <source>
        <dbReference type="ARBA" id="ARBA00023010"/>
    </source>
</evidence>
<dbReference type="InterPro" id="IPR005791">
    <property type="entry name" value="SecD"/>
</dbReference>
<keyword evidence="5 9" id="KW-0653">Protein transport</keyword>
<dbReference type="SUPFAM" id="SSF82866">
    <property type="entry name" value="Multidrug efflux transporter AcrB transmembrane domain"/>
    <property type="match status" value="1"/>
</dbReference>
<dbReference type="GO" id="GO:0006605">
    <property type="term" value="P:protein targeting"/>
    <property type="evidence" value="ECO:0007669"/>
    <property type="project" value="UniProtKB-UniRule"/>
</dbReference>
<evidence type="ECO:0000313" key="13">
    <source>
        <dbReference type="EMBL" id="BBE30014.1"/>
    </source>
</evidence>
<keyword evidence="4 9" id="KW-0812">Transmembrane</keyword>
<dbReference type="KEGG" id="ocy:OSSY52_01550"/>
<dbReference type="Pfam" id="PF02355">
    <property type="entry name" value="SecD_SecF_C"/>
    <property type="match status" value="1"/>
</dbReference>
<feature type="domain" description="Protein export membrane protein SecD/SecF C-terminal" evidence="10">
    <location>
        <begin position="284"/>
        <end position="446"/>
    </location>
</feature>
<dbReference type="Pfam" id="PF21760">
    <property type="entry name" value="SecD_1st"/>
    <property type="match status" value="1"/>
</dbReference>
<keyword evidence="8 9" id="KW-0472">Membrane</keyword>
<evidence type="ECO:0000256" key="8">
    <source>
        <dbReference type="ARBA" id="ARBA00023136"/>
    </source>
</evidence>
<comment type="subcellular location">
    <subcellularLocation>
        <location evidence="1 9">Cell membrane</location>
        <topology evidence="1 9">Multi-pass membrane protein</topology>
    </subcellularLocation>
</comment>
<accession>A0A7G1G4S3</accession>
<evidence type="ECO:0000256" key="9">
    <source>
        <dbReference type="HAMAP-Rule" id="MF_01463"/>
    </source>
</evidence>
<evidence type="ECO:0000256" key="6">
    <source>
        <dbReference type="ARBA" id="ARBA00022989"/>
    </source>
</evidence>
<dbReference type="RefSeq" id="WP_190615154.1">
    <property type="nucleotide sequence ID" value="NZ_AP018712.1"/>
</dbReference>
<feature type="transmembrane region" description="Helical" evidence="9">
    <location>
        <begin position="424"/>
        <end position="448"/>
    </location>
</feature>
<dbReference type="InterPro" id="IPR022813">
    <property type="entry name" value="SecD/SecF_arch_bac"/>
</dbReference>
<comment type="similarity">
    <text evidence="9">Belongs to the SecD/SecF family. SecD subfamily.</text>
</comment>
<dbReference type="InterPro" id="IPR054384">
    <property type="entry name" value="SecDF_P1_head"/>
</dbReference>
<reference evidence="13 14" key="1">
    <citation type="submission" date="2018-06" db="EMBL/GenBank/DDBJ databases">
        <title>Genome sequencing of Oceanotoga sp. sy52.</title>
        <authorList>
            <person name="Mori K."/>
        </authorList>
    </citation>
    <scope>NUCLEOTIDE SEQUENCE [LARGE SCALE GENOMIC DNA]</scope>
    <source>
        <strain evidence="14">sy52</strain>
    </source>
</reference>
<dbReference type="Gene3D" id="3.30.70.3400">
    <property type="match status" value="1"/>
</dbReference>
<proteinExistence type="inferred from homology"/>
<evidence type="ECO:0000256" key="2">
    <source>
        <dbReference type="ARBA" id="ARBA00022448"/>
    </source>
</evidence>
<dbReference type="GO" id="GO:0065002">
    <property type="term" value="P:intracellular protein transmembrane transport"/>
    <property type="evidence" value="ECO:0007669"/>
    <property type="project" value="UniProtKB-UniRule"/>
</dbReference>
<evidence type="ECO:0000256" key="3">
    <source>
        <dbReference type="ARBA" id="ARBA00022475"/>
    </source>
</evidence>
<evidence type="ECO:0000256" key="5">
    <source>
        <dbReference type="ARBA" id="ARBA00022927"/>
    </source>
</evidence>
<evidence type="ECO:0000259" key="11">
    <source>
        <dbReference type="Pfam" id="PF21760"/>
    </source>
</evidence>
<gene>
    <name evidence="9 13" type="primary">secD</name>
    <name evidence="13" type="ORF">OSSY52_01550</name>
</gene>
<comment type="function">
    <text evidence="9">Part of the Sec protein translocase complex. Interacts with the SecYEG preprotein conducting channel. SecDF uses the proton motive force (PMF) to complete protein translocation after the ATP-dependent function of SecA.</text>
</comment>
<evidence type="ECO:0000313" key="14">
    <source>
        <dbReference type="Proteomes" id="UP000516361"/>
    </source>
</evidence>
<dbReference type="InterPro" id="IPR048631">
    <property type="entry name" value="SecD_1st"/>
</dbReference>
<comment type="caution">
    <text evidence="9">Lacks conserved residue(s) required for the propagation of feature annotation.</text>
</comment>
<dbReference type="FunFam" id="1.20.1640.10:FF:000004">
    <property type="entry name" value="Protein translocase subunit SecD"/>
    <property type="match status" value="1"/>
</dbReference>
<keyword evidence="7 9" id="KW-0811">Translocation</keyword>
<organism evidence="13 14">
    <name type="scientific">Tepiditoga spiralis</name>
    <dbReference type="NCBI Taxonomy" id="2108365"/>
    <lineage>
        <taxon>Bacteria</taxon>
        <taxon>Thermotogati</taxon>
        <taxon>Thermotogota</taxon>
        <taxon>Thermotogae</taxon>
        <taxon>Petrotogales</taxon>
        <taxon>Petrotogaceae</taxon>
        <taxon>Tepiditoga</taxon>
    </lineage>
</organism>
<dbReference type="Gene3D" id="1.20.1640.10">
    <property type="entry name" value="Multidrug efflux transporter AcrB transmembrane domain"/>
    <property type="match status" value="1"/>
</dbReference>
<keyword evidence="3 9" id="KW-1003">Cell membrane</keyword>
<dbReference type="Gene3D" id="3.30.1360.200">
    <property type="match status" value="1"/>
</dbReference>
<dbReference type="NCBIfam" id="TIGR01129">
    <property type="entry name" value="secD"/>
    <property type="match status" value="1"/>
</dbReference>
<dbReference type="HAMAP" id="MF_01463_B">
    <property type="entry name" value="SecD_B"/>
    <property type="match status" value="1"/>
</dbReference>
<dbReference type="GO" id="GO:0005886">
    <property type="term" value="C:plasma membrane"/>
    <property type="evidence" value="ECO:0007669"/>
    <property type="project" value="UniProtKB-SubCell"/>
</dbReference>
<dbReference type="InParanoid" id="A0A7G1G4S3"/>
<feature type="transmembrane region" description="Helical" evidence="9">
    <location>
        <begin position="301"/>
        <end position="319"/>
    </location>
</feature>
<keyword evidence="2 9" id="KW-0813">Transport</keyword>
<evidence type="ECO:0000259" key="10">
    <source>
        <dbReference type="Pfam" id="PF02355"/>
    </source>
</evidence>
<dbReference type="AlphaFoldDB" id="A0A7G1G4S3"/>
<feature type="transmembrane region" description="Helical" evidence="9">
    <location>
        <begin position="396"/>
        <end position="418"/>
    </location>
</feature>
<dbReference type="FunCoup" id="A0A7G1G4S3">
    <property type="interactions" value="100"/>
</dbReference>
<dbReference type="NCBIfam" id="TIGR00916">
    <property type="entry name" value="2A0604s01"/>
    <property type="match status" value="1"/>
</dbReference>
<dbReference type="GO" id="GO:0015450">
    <property type="term" value="F:protein-transporting ATPase activity"/>
    <property type="evidence" value="ECO:0007669"/>
    <property type="project" value="InterPro"/>
</dbReference>
<dbReference type="Pfam" id="PF22599">
    <property type="entry name" value="SecDF_P1_head"/>
    <property type="match status" value="1"/>
</dbReference>
<dbReference type="PANTHER" id="PTHR30081:SF1">
    <property type="entry name" value="PROTEIN TRANSLOCASE SUBUNIT SECD"/>
    <property type="match status" value="1"/>
</dbReference>
<dbReference type="InterPro" id="IPR048634">
    <property type="entry name" value="SecD_SecF_C"/>
</dbReference>
<name>A0A7G1G4S3_9BACT</name>
<evidence type="ECO:0000256" key="1">
    <source>
        <dbReference type="ARBA" id="ARBA00004651"/>
    </source>
</evidence>
<dbReference type="PRINTS" id="PR00702">
    <property type="entry name" value="ACRIFLAVINRP"/>
</dbReference>
<feature type="domain" description="SecDF P1 head subdomain" evidence="12">
    <location>
        <begin position="184"/>
        <end position="279"/>
    </location>
</feature>
<dbReference type="InterPro" id="IPR055344">
    <property type="entry name" value="SecD_SecF_C_bact"/>
</dbReference>
<dbReference type="EMBL" id="AP018712">
    <property type="protein sequence ID" value="BBE30014.1"/>
    <property type="molecule type" value="Genomic_DNA"/>
</dbReference>
<comment type="subunit">
    <text evidence="9">Forms a complex with SecF. Part of the essential Sec protein translocation apparatus which comprises SecA, SecYEG and auxiliary proteins SecDF. Other proteins may also be involved.</text>
</comment>
<dbReference type="InterPro" id="IPR001036">
    <property type="entry name" value="Acrflvin-R"/>
</dbReference>
<feature type="domain" description="Protein translocase subunit SecDF P1" evidence="11">
    <location>
        <begin position="71"/>
        <end position="130"/>
    </location>
</feature>